<dbReference type="Proteomes" id="UP000193642">
    <property type="component" value="Unassembled WGS sequence"/>
</dbReference>
<accession>A0A1Y2CV02</accession>
<reference evidence="1 2" key="1">
    <citation type="submission" date="2016-07" db="EMBL/GenBank/DDBJ databases">
        <title>Pervasive Adenine N6-methylation of Active Genes in Fungi.</title>
        <authorList>
            <consortium name="DOE Joint Genome Institute"/>
            <person name="Mondo S.J."/>
            <person name="Dannebaum R.O."/>
            <person name="Kuo R.C."/>
            <person name="Labutti K."/>
            <person name="Haridas S."/>
            <person name="Kuo A."/>
            <person name="Salamov A."/>
            <person name="Ahrendt S.R."/>
            <person name="Lipzen A."/>
            <person name="Sullivan W."/>
            <person name="Andreopoulos W.B."/>
            <person name="Clum A."/>
            <person name="Lindquist E."/>
            <person name="Daum C."/>
            <person name="Ramamoorthy G.K."/>
            <person name="Gryganskyi A."/>
            <person name="Culley D."/>
            <person name="Magnuson J.K."/>
            <person name="James T.Y."/>
            <person name="O'Malley M.A."/>
            <person name="Stajich J.E."/>
            <person name="Spatafora J.W."/>
            <person name="Visel A."/>
            <person name="Grigoriev I.V."/>
        </authorList>
    </citation>
    <scope>NUCLEOTIDE SEQUENCE [LARGE SCALE GENOMIC DNA]</scope>
    <source>
        <strain evidence="1 2">JEL800</strain>
    </source>
</reference>
<dbReference type="EMBL" id="MCGO01000006">
    <property type="protein sequence ID" value="ORY50843.1"/>
    <property type="molecule type" value="Genomic_DNA"/>
</dbReference>
<evidence type="ECO:0000313" key="2">
    <source>
        <dbReference type="Proteomes" id="UP000193642"/>
    </source>
</evidence>
<sequence length="331" mass="37603">MLDSKNYDLSAKYLIQLDDSIEKDCYYPDETFVAKVLVSFPNLGKQRLQLDSLLLRWMKDPRLPDYIRETASETRTSFQRSEHGRVSRATELCTMRGDVSTLHKLLETRESLVSSNEFQFHSWPKLVKASSFSGTLNVAETLSRLQNTPSAAVESLIVFLTKNPSSPSPLHLISPSIVTSKTLHALTVHFLATPSNLPQLREFLATLKTKFPETSIETRTYNCILHACHKHGHMGLFHYIRQQIKSPDSNTFAQLLIAAQSLGEVKAVLRDMKKQGVGIRNDLANQIMWKVASQDPEVVVSIWRALLRQDICQEANSFGNIEKSQIWRGRY</sequence>
<evidence type="ECO:0000313" key="1">
    <source>
        <dbReference type="EMBL" id="ORY50843.1"/>
    </source>
</evidence>
<protein>
    <recommendedName>
        <fullName evidence="3">Pentatricopeptide repeat-containing protein</fullName>
    </recommendedName>
</protein>
<comment type="caution">
    <text evidence="1">The sequence shown here is derived from an EMBL/GenBank/DDBJ whole genome shotgun (WGS) entry which is preliminary data.</text>
</comment>
<name>A0A1Y2CV02_9FUNG</name>
<dbReference type="Gene3D" id="1.25.40.10">
    <property type="entry name" value="Tetratricopeptide repeat domain"/>
    <property type="match status" value="1"/>
</dbReference>
<evidence type="ECO:0008006" key="3">
    <source>
        <dbReference type="Google" id="ProtNLM"/>
    </source>
</evidence>
<dbReference type="InterPro" id="IPR011990">
    <property type="entry name" value="TPR-like_helical_dom_sf"/>
</dbReference>
<organism evidence="1 2">
    <name type="scientific">Rhizoclosmatium globosum</name>
    <dbReference type="NCBI Taxonomy" id="329046"/>
    <lineage>
        <taxon>Eukaryota</taxon>
        <taxon>Fungi</taxon>
        <taxon>Fungi incertae sedis</taxon>
        <taxon>Chytridiomycota</taxon>
        <taxon>Chytridiomycota incertae sedis</taxon>
        <taxon>Chytridiomycetes</taxon>
        <taxon>Chytridiales</taxon>
        <taxon>Chytriomycetaceae</taxon>
        <taxon>Rhizoclosmatium</taxon>
    </lineage>
</organism>
<gene>
    <name evidence="1" type="ORF">BCR33DRAFT_780751</name>
</gene>
<dbReference type="AlphaFoldDB" id="A0A1Y2CV02"/>
<keyword evidence="2" id="KW-1185">Reference proteome</keyword>
<proteinExistence type="predicted"/>